<dbReference type="EMBL" id="DS547130">
    <property type="protein sequence ID" value="EDR02547.1"/>
    <property type="molecule type" value="Genomic_DNA"/>
</dbReference>
<dbReference type="RefSeq" id="XP_001886910.1">
    <property type="nucleotide sequence ID" value="XM_001886875.1"/>
</dbReference>
<protein>
    <submittedName>
        <fullName evidence="1">Predicted protein</fullName>
    </submittedName>
</protein>
<proteinExistence type="predicted"/>
<accession>B0DSH1</accession>
<keyword evidence="2" id="KW-1185">Reference proteome</keyword>
<dbReference type="OrthoDB" id="10522383at2759"/>
<gene>
    <name evidence="1" type="ORF">LACBIDRAFT_332359</name>
</gene>
<dbReference type="Proteomes" id="UP000001194">
    <property type="component" value="Unassembled WGS sequence"/>
</dbReference>
<dbReference type="InParanoid" id="B0DSH1"/>
<name>B0DSH1_LACBS</name>
<sequence>MFDASVRNFEIVPELRCSPYIYLMCGVEQSITLRDYLTAICDEYHRYSGIRSIYRNPLAVRDSTHSGFVVEFESSVRYAIVEKLTNRWLAPPAGFPDFLCQPFKDSLPSSPNRKVWPFHCEQPPSPKVAFPNPSAKWTSLGHSARHNPVGTFPIVKPVTAYSYVIAASRIQYTLPSFDSISDEDFASCTPEQQSYILKKKAELAKHAVVDNDLQGLQITSLKE</sequence>
<evidence type="ECO:0000313" key="2">
    <source>
        <dbReference type="Proteomes" id="UP000001194"/>
    </source>
</evidence>
<evidence type="ECO:0000313" key="1">
    <source>
        <dbReference type="EMBL" id="EDR02547.1"/>
    </source>
</evidence>
<dbReference type="KEGG" id="lbc:LACBIDRAFT_332359"/>
<dbReference type="AlphaFoldDB" id="B0DSH1"/>
<organism evidence="2">
    <name type="scientific">Laccaria bicolor (strain S238N-H82 / ATCC MYA-4686)</name>
    <name type="common">Bicoloured deceiver</name>
    <name type="synonym">Laccaria laccata var. bicolor</name>
    <dbReference type="NCBI Taxonomy" id="486041"/>
    <lineage>
        <taxon>Eukaryota</taxon>
        <taxon>Fungi</taxon>
        <taxon>Dikarya</taxon>
        <taxon>Basidiomycota</taxon>
        <taxon>Agaricomycotina</taxon>
        <taxon>Agaricomycetes</taxon>
        <taxon>Agaricomycetidae</taxon>
        <taxon>Agaricales</taxon>
        <taxon>Agaricineae</taxon>
        <taxon>Hydnangiaceae</taxon>
        <taxon>Laccaria</taxon>
    </lineage>
</organism>
<reference evidence="1 2" key="1">
    <citation type="journal article" date="2008" name="Nature">
        <title>The genome of Laccaria bicolor provides insights into mycorrhizal symbiosis.</title>
        <authorList>
            <person name="Martin F."/>
            <person name="Aerts A."/>
            <person name="Ahren D."/>
            <person name="Brun A."/>
            <person name="Danchin E.G.J."/>
            <person name="Duchaussoy F."/>
            <person name="Gibon J."/>
            <person name="Kohler A."/>
            <person name="Lindquist E."/>
            <person name="Pereda V."/>
            <person name="Salamov A."/>
            <person name="Shapiro H.J."/>
            <person name="Wuyts J."/>
            <person name="Blaudez D."/>
            <person name="Buee M."/>
            <person name="Brokstein P."/>
            <person name="Canbaeck B."/>
            <person name="Cohen D."/>
            <person name="Courty P.E."/>
            <person name="Coutinho P.M."/>
            <person name="Delaruelle C."/>
            <person name="Detter J.C."/>
            <person name="Deveau A."/>
            <person name="DiFazio S."/>
            <person name="Duplessis S."/>
            <person name="Fraissinet-Tachet L."/>
            <person name="Lucic E."/>
            <person name="Frey-Klett P."/>
            <person name="Fourrey C."/>
            <person name="Feussner I."/>
            <person name="Gay G."/>
            <person name="Grimwood J."/>
            <person name="Hoegger P.J."/>
            <person name="Jain P."/>
            <person name="Kilaru S."/>
            <person name="Labbe J."/>
            <person name="Lin Y.C."/>
            <person name="Legue V."/>
            <person name="Le Tacon F."/>
            <person name="Marmeisse R."/>
            <person name="Melayah D."/>
            <person name="Montanini B."/>
            <person name="Muratet M."/>
            <person name="Nehls U."/>
            <person name="Niculita-Hirzel H."/>
            <person name="Oudot-Le Secq M.P."/>
            <person name="Peter M."/>
            <person name="Quesneville H."/>
            <person name="Rajashekar B."/>
            <person name="Reich M."/>
            <person name="Rouhier N."/>
            <person name="Schmutz J."/>
            <person name="Yin T."/>
            <person name="Chalot M."/>
            <person name="Henrissat B."/>
            <person name="Kuees U."/>
            <person name="Lucas S."/>
            <person name="Van de Peer Y."/>
            <person name="Podila G.K."/>
            <person name="Polle A."/>
            <person name="Pukkila P.J."/>
            <person name="Richardson P.M."/>
            <person name="Rouze P."/>
            <person name="Sanders I.R."/>
            <person name="Stajich J.E."/>
            <person name="Tunlid A."/>
            <person name="Tuskan G."/>
            <person name="Grigoriev I.V."/>
        </authorList>
    </citation>
    <scope>NUCLEOTIDE SEQUENCE [LARGE SCALE GENOMIC DNA]</scope>
    <source>
        <strain evidence="2">S238N-H82 / ATCC MYA-4686</strain>
    </source>
</reference>
<dbReference type="GeneID" id="6082466"/>
<dbReference type="HOGENOM" id="CLU_1240330_0_0_1"/>